<name>A0A8J5WJY3_ZIZPA</name>
<protein>
    <submittedName>
        <fullName evidence="1">Uncharacterized protein</fullName>
    </submittedName>
</protein>
<reference evidence="1" key="1">
    <citation type="journal article" date="2021" name="bioRxiv">
        <title>Whole Genome Assembly and Annotation of Northern Wild Rice, Zizania palustris L., Supports a Whole Genome Duplication in the Zizania Genus.</title>
        <authorList>
            <person name="Haas M."/>
            <person name="Kono T."/>
            <person name="Macchietto M."/>
            <person name="Millas R."/>
            <person name="McGilp L."/>
            <person name="Shao M."/>
            <person name="Duquette J."/>
            <person name="Hirsch C.N."/>
            <person name="Kimball J."/>
        </authorList>
    </citation>
    <scope>NUCLEOTIDE SEQUENCE</scope>
    <source>
        <tissue evidence="1">Fresh leaf tissue</tissue>
    </source>
</reference>
<accession>A0A8J5WJY3</accession>
<dbReference type="AlphaFoldDB" id="A0A8J5WJY3"/>
<organism evidence="1 2">
    <name type="scientific">Zizania palustris</name>
    <name type="common">Northern wild rice</name>
    <dbReference type="NCBI Taxonomy" id="103762"/>
    <lineage>
        <taxon>Eukaryota</taxon>
        <taxon>Viridiplantae</taxon>
        <taxon>Streptophyta</taxon>
        <taxon>Embryophyta</taxon>
        <taxon>Tracheophyta</taxon>
        <taxon>Spermatophyta</taxon>
        <taxon>Magnoliopsida</taxon>
        <taxon>Liliopsida</taxon>
        <taxon>Poales</taxon>
        <taxon>Poaceae</taxon>
        <taxon>BOP clade</taxon>
        <taxon>Oryzoideae</taxon>
        <taxon>Oryzeae</taxon>
        <taxon>Zizaniinae</taxon>
        <taxon>Zizania</taxon>
    </lineage>
</organism>
<sequence length="106" mass="11751">MVASMLGHLQEAAVQISSHSSCLQNLKSKYILDQATLMDQSRGSLLGDMQTFMPSESWMNFWHGILQSIYTSHGPTSQGKNIVVNAAKHSLENLEGGIITLIYRKE</sequence>
<dbReference type="EMBL" id="JAAALK010000081">
    <property type="protein sequence ID" value="KAG8090232.1"/>
    <property type="molecule type" value="Genomic_DNA"/>
</dbReference>
<evidence type="ECO:0000313" key="1">
    <source>
        <dbReference type="EMBL" id="KAG8090232.1"/>
    </source>
</evidence>
<comment type="caution">
    <text evidence="1">The sequence shown here is derived from an EMBL/GenBank/DDBJ whole genome shotgun (WGS) entry which is preliminary data.</text>
</comment>
<dbReference type="Proteomes" id="UP000729402">
    <property type="component" value="Unassembled WGS sequence"/>
</dbReference>
<reference evidence="1" key="2">
    <citation type="submission" date="2021-02" db="EMBL/GenBank/DDBJ databases">
        <authorList>
            <person name="Kimball J.A."/>
            <person name="Haas M.W."/>
            <person name="Macchietto M."/>
            <person name="Kono T."/>
            <person name="Duquette J."/>
            <person name="Shao M."/>
        </authorList>
    </citation>
    <scope>NUCLEOTIDE SEQUENCE</scope>
    <source>
        <tissue evidence="1">Fresh leaf tissue</tissue>
    </source>
</reference>
<proteinExistence type="predicted"/>
<gene>
    <name evidence="1" type="ORF">GUJ93_ZPchr0011g28249</name>
</gene>
<keyword evidence="2" id="KW-1185">Reference proteome</keyword>
<evidence type="ECO:0000313" key="2">
    <source>
        <dbReference type="Proteomes" id="UP000729402"/>
    </source>
</evidence>